<reference evidence="2" key="1">
    <citation type="journal article" date="2023" name="Mol. Phylogenet. Evol.">
        <title>Genome-scale phylogeny and comparative genomics of the fungal order Sordariales.</title>
        <authorList>
            <person name="Hensen N."/>
            <person name="Bonometti L."/>
            <person name="Westerberg I."/>
            <person name="Brannstrom I.O."/>
            <person name="Guillou S."/>
            <person name="Cros-Aarteil S."/>
            <person name="Calhoun S."/>
            <person name="Haridas S."/>
            <person name="Kuo A."/>
            <person name="Mondo S."/>
            <person name="Pangilinan J."/>
            <person name="Riley R."/>
            <person name="LaButti K."/>
            <person name="Andreopoulos B."/>
            <person name="Lipzen A."/>
            <person name="Chen C."/>
            <person name="Yan M."/>
            <person name="Daum C."/>
            <person name="Ng V."/>
            <person name="Clum A."/>
            <person name="Steindorff A."/>
            <person name="Ohm R.A."/>
            <person name="Martin F."/>
            <person name="Silar P."/>
            <person name="Natvig D.O."/>
            <person name="Lalanne C."/>
            <person name="Gautier V."/>
            <person name="Ament-Velasquez S.L."/>
            <person name="Kruys A."/>
            <person name="Hutchinson M.I."/>
            <person name="Powell A.J."/>
            <person name="Barry K."/>
            <person name="Miller A.N."/>
            <person name="Grigoriev I.V."/>
            <person name="Debuchy R."/>
            <person name="Gladieux P."/>
            <person name="Hiltunen Thoren M."/>
            <person name="Johannesson H."/>
        </authorList>
    </citation>
    <scope>NUCLEOTIDE SEQUENCE</scope>
    <source>
        <strain evidence="2">CBS 892.96</strain>
    </source>
</reference>
<dbReference type="Proteomes" id="UP001302321">
    <property type="component" value="Unassembled WGS sequence"/>
</dbReference>
<evidence type="ECO:0000259" key="1">
    <source>
        <dbReference type="Pfam" id="PF00394"/>
    </source>
</evidence>
<dbReference type="InterPro" id="IPR001117">
    <property type="entry name" value="Cu-oxidase_2nd"/>
</dbReference>
<dbReference type="SUPFAM" id="SSF49503">
    <property type="entry name" value="Cupredoxins"/>
    <property type="match status" value="1"/>
</dbReference>
<proteinExistence type="predicted"/>
<accession>A0AAN7A1V7</accession>
<evidence type="ECO:0000313" key="2">
    <source>
        <dbReference type="EMBL" id="KAK4170963.1"/>
    </source>
</evidence>
<dbReference type="AlphaFoldDB" id="A0AAN7A1V7"/>
<evidence type="ECO:0000313" key="3">
    <source>
        <dbReference type="Proteomes" id="UP001302321"/>
    </source>
</evidence>
<protein>
    <recommendedName>
        <fullName evidence="1">Plastocyanin-like domain-containing protein</fullName>
    </recommendedName>
</protein>
<reference evidence="2" key="2">
    <citation type="submission" date="2023-05" db="EMBL/GenBank/DDBJ databases">
        <authorList>
            <consortium name="Lawrence Berkeley National Laboratory"/>
            <person name="Steindorff A."/>
            <person name="Hensen N."/>
            <person name="Bonometti L."/>
            <person name="Westerberg I."/>
            <person name="Brannstrom I.O."/>
            <person name="Guillou S."/>
            <person name="Cros-Aarteil S."/>
            <person name="Calhoun S."/>
            <person name="Haridas S."/>
            <person name="Kuo A."/>
            <person name="Mondo S."/>
            <person name="Pangilinan J."/>
            <person name="Riley R."/>
            <person name="Labutti K."/>
            <person name="Andreopoulos B."/>
            <person name="Lipzen A."/>
            <person name="Chen C."/>
            <person name="Yanf M."/>
            <person name="Daum C."/>
            <person name="Ng V."/>
            <person name="Clum A."/>
            <person name="Ohm R."/>
            <person name="Martin F."/>
            <person name="Silar P."/>
            <person name="Natvig D."/>
            <person name="Lalanne C."/>
            <person name="Gautier V."/>
            <person name="Ament-Velasquez S.L."/>
            <person name="Kruys A."/>
            <person name="Hutchinson M.I."/>
            <person name="Powell A.J."/>
            <person name="Barry K."/>
            <person name="Miller A.N."/>
            <person name="Grigoriev I.V."/>
            <person name="Debuchy R."/>
            <person name="Gladieux P."/>
            <person name="Thoren M.H."/>
            <person name="Johannesson H."/>
        </authorList>
    </citation>
    <scope>NUCLEOTIDE SEQUENCE</scope>
    <source>
        <strain evidence="2">CBS 892.96</strain>
    </source>
</reference>
<keyword evidence="3" id="KW-1185">Reference proteome</keyword>
<name>A0AAN7A1V7_9PEZI</name>
<organism evidence="2 3">
    <name type="scientific">Triangularia setosa</name>
    <dbReference type="NCBI Taxonomy" id="2587417"/>
    <lineage>
        <taxon>Eukaryota</taxon>
        <taxon>Fungi</taxon>
        <taxon>Dikarya</taxon>
        <taxon>Ascomycota</taxon>
        <taxon>Pezizomycotina</taxon>
        <taxon>Sordariomycetes</taxon>
        <taxon>Sordariomycetidae</taxon>
        <taxon>Sordariales</taxon>
        <taxon>Podosporaceae</taxon>
        <taxon>Triangularia</taxon>
    </lineage>
</organism>
<comment type="caution">
    <text evidence="2">The sequence shown here is derived from an EMBL/GenBank/DDBJ whole genome shotgun (WGS) entry which is preliminary data.</text>
</comment>
<dbReference type="Pfam" id="PF00394">
    <property type="entry name" value="Cu-oxidase"/>
    <property type="match status" value="1"/>
</dbReference>
<feature type="domain" description="Plastocyanin-like" evidence="1">
    <location>
        <begin position="17"/>
        <end position="102"/>
    </location>
</feature>
<gene>
    <name evidence="2" type="ORF">QBC36DRAFT_316235</name>
</gene>
<dbReference type="EMBL" id="MU866687">
    <property type="protein sequence ID" value="KAK4170963.1"/>
    <property type="molecule type" value="Genomic_DNA"/>
</dbReference>
<dbReference type="Gene3D" id="2.60.40.420">
    <property type="entry name" value="Cupredoxins - blue copper proteins"/>
    <property type="match status" value="1"/>
</dbReference>
<dbReference type="InterPro" id="IPR008972">
    <property type="entry name" value="Cupredoxin"/>
</dbReference>
<sequence length="119" mass="13273">MVSDWARDGTFNGFHQEKTNDIAKANVKVDTFLLNGKAGMNTVGGPGNSPRDIEAYIVTQFTPGKKHRLCLINSRLGATFIVSIDNYRFTVIANDLVPIRPYCPARQEHTRCTGTGRMW</sequence>